<accession>A0A1R3IXU6</accession>
<dbReference type="Proteomes" id="UP000187203">
    <property type="component" value="Unassembled WGS sequence"/>
</dbReference>
<dbReference type="InterPro" id="IPR003676">
    <property type="entry name" value="SAUR_fam"/>
</dbReference>
<keyword evidence="5" id="KW-1185">Reference proteome</keyword>
<name>A0A1R3IXU6_9ROSI</name>
<organism evidence="4 5">
    <name type="scientific">Corchorus olitorius</name>
    <dbReference type="NCBI Taxonomy" id="93759"/>
    <lineage>
        <taxon>Eukaryota</taxon>
        <taxon>Viridiplantae</taxon>
        <taxon>Streptophyta</taxon>
        <taxon>Embryophyta</taxon>
        <taxon>Tracheophyta</taxon>
        <taxon>Spermatophyta</taxon>
        <taxon>Magnoliopsida</taxon>
        <taxon>eudicotyledons</taxon>
        <taxon>Gunneridae</taxon>
        <taxon>Pentapetalae</taxon>
        <taxon>rosids</taxon>
        <taxon>malvids</taxon>
        <taxon>Malvales</taxon>
        <taxon>Malvaceae</taxon>
        <taxon>Grewioideae</taxon>
        <taxon>Apeibeae</taxon>
        <taxon>Corchorus</taxon>
    </lineage>
</organism>
<proteinExistence type="inferred from homology"/>
<evidence type="ECO:0000256" key="2">
    <source>
        <dbReference type="ARBA" id="ARBA00022473"/>
    </source>
</evidence>
<protein>
    <submittedName>
        <fullName evidence="4">Auxin responsive SAUR protein</fullName>
    </submittedName>
</protein>
<dbReference type="EMBL" id="AWUE01017331">
    <property type="protein sequence ID" value="OMO87391.1"/>
    <property type="molecule type" value="Genomic_DNA"/>
</dbReference>
<dbReference type="PANTHER" id="PTHR31374:SF311">
    <property type="entry name" value="SMALL AUXIN-UP RNA"/>
    <property type="match status" value="1"/>
</dbReference>
<sequence length="114" mass="13328">MYSASKICSLVKKLGQGKSKKSYNRLDAKAIQCRRGYVVMYVGEEAKRYEVPIKFLSSLTFKEVLMQSQEDDDFDAKIDGPIMIRRCTSETFEQMLKDAKHHRYFPRLEDLYVS</sequence>
<evidence type="ECO:0000256" key="1">
    <source>
        <dbReference type="ARBA" id="ARBA00006974"/>
    </source>
</evidence>
<dbReference type="OrthoDB" id="1489976at2759"/>
<dbReference type="AlphaFoldDB" id="A0A1R3IXU6"/>
<dbReference type="Pfam" id="PF02519">
    <property type="entry name" value="Auxin_inducible"/>
    <property type="match status" value="1"/>
</dbReference>
<reference evidence="5" key="1">
    <citation type="submission" date="2013-09" db="EMBL/GenBank/DDBJ databases">
        <title>Corchorus olitorius genome sequencing.</title>
        <authorList>
            <person name="Alam M."/>
            <person name="Haque M.S."/>
            <person name="Islam M.S."/>
            <person name="Emdad E.M."/>
            <person name="Islam M.M."/>
            <person name="Ahmed B."/>
            <person name="Halim A."/>
            <person name="Hossen Q.M.M."/>
            <person name="Hossain M.Z."/>
            <person name="Ahmed R."/>
            <person name="Khan M.M."/>
            <person name="Islam R."/>
            <person name="Rashid M.M."/>
            <person name="Khan S.A."/>
            <person name="Rahman M.S."/>
            <person name="Alam M."/>
            <person name="Yahiya A.S."/>
            <person name="Khan M.S."/>
            <person name="Azam M.S."/>
            <person name="Haque T."/>
            <person name="Lashkar M.Z.H."/>
            <person name="Akhand A.I."/>
            <person name="Morshed G."/>
            <person name="Roy S."/>
            <person name="Uddin K.S."/>
            <person name="Rabeya T."/>
            <person name="Hossain A.S."/>
            <person name="Chowdhury A."/>
            <person name="Snigdha A.R."/>
            <person name="Mortoza M.S."/>
            <person name="Matin S.A."/>
            <person name="Hoque S.M.E."/>
            <person name="Islam M.K."/>
            <person name="Roy D.K."/>
            <person name="Haider R."/>
            <person name="Moosa M.M."/>
            <person name="Elias S.M."/>
            <person name="Hasan A.M."/>
            <person name="Jahan S."/>
            <person name="Shafiuddin M."/>
            <person name="Mahmood N."/>
            <person name="Shommy N.S."/>
        </authorList>
    </citation>
    <scope>NUCLEOTIDE SEQUENCE [LARGE SCALE GENOMIC DNA]</scope>
    <source>
        <strain evidence="5">cv. O-4</strain>
    </source>
</reference>
<evidence type="ECO:0000313" key="5">
    <source>
        <dbReference type="Proteomes" id="UP000187203"/>
    </source>
</evidence>
<comment type="caution">
    <text evidence="4">The sequence shown here is derived from an EMBL/GenBank/DDBJ whole genome shotgun (WGS) entry which is preliminary data.</text>
</comment>
<keyword evidence="2" id="KW-0217">Developmental protein</keyword>
<dbReference type="GO" id="GO:0009733">
    <property type="term" value="P:response to auxin"/>
    <property type="evidence" value="ECO:0007669"/>
    <property type="project" value="InterPro"/>
</dbReference>
<comment type="similarity">
    <text evidence="1">Belongs to the ARG7 family.</text>
</comment>
<keyword evidence="3" id="KW-0341">Growth regulation</keyword>
<evidence type="ECO:0000313" key="4">
    <source>
        <dbReference type="EMBL" id="OMO87391.1"/>
    </source>
</evidence>
<evidence type="ECO:0000256" key="3">
    <source>
        <dbReference type="ARBA" id="ARBA00022604"/>
    </source>
</evidence>
<gene>
    <name evidence="4" type="ORF">COLO4_20670</name>
</gene>
<dbReference type="PANTHER" id="PTHR31374">
    <property type="entry name" value="AUXIN-INDUCED PROTEIN-LIKE-RELATED"/>
    <property type="match status" value="1"/>
</dbReference>